<evidence type="ECO:0000259" key="5">
    <source>
        <dbReference type="PROSITE" id="PS51063"/>
    </source>
</evidence>
<dbReference type="InterPro" id="IPR014710">
    <property type="entry name" value="RmlC-like_jellyroll"/>
</dbReference>
<dbReference type="Gene3D" id="2.60.120.10">
    <property type="entry name" value="Jelly Rolls"/>
    <property type="match status" value="1"/>
</dbReference>
<dbReference type="Pfam" id="PF00027">
    <property type="entry name" value="cNMP_binding"/>
    <property type="match status" value="1"/>
</dbReference>
<dbReference type="InterPro" id="IPR050397">
    <property type="entry name" value="Env_Response_Regulators"/>
</dbReference>
<keyword evidence="2" id="KW-0238">DNA-binding</keyword>
<sequence>MQKTWAEETSPWINMNISCWNALIKGRKPVMFRKKAFLFHQGDPAEAVYIVLSGRIRITSYQIDGEEKQFYIAEKGCLIGEASCILGHPHSTSAVAIVDTEVYCIPHVELEAAMKADWELTRTVMGMMCRKNSISFNQVLELSFTQSVQRVAQLVVHLCNQYGVKEETGAVRIDIRFTHQDVSSMINTSRVTVSNVFSLFADEGILEKVNGLFVVTDFGKLESLASGEEVLAL</sequence>
<dbReference type="InterPro" id="IPR012318">
    <property type="entry name" value="HTH_CRP"/>
</dbReference>
<evidence type="ECO:0000259" key="4">
    <source>
        <dbReference type="PROSITE" id="PS50042"/>
    </source>
</evidence>
<dbReference type="SMART" id="SM00419">
    <property type="entry name" value="HTH_CRP"/>
    <property type="match status" value="1"/>
</dbReference>
<feature type="domain" description="Cyclic nucleotide-binding" evidence="4">
    <location>
        <begin position="23"/>
        <end position="131"/>
    </location>
</feature>
<dbReference type="EMBL" id="JAKNGE010000001">
    <property type="protein sequence ID" value="MCG4743807.1"/>
    <property type="molecule type" value="Genomic_DNA"/>
</dbReference>
<evidence type="ECO:0000313" key="8">
    <source>
        <dbReference type="Proteomes" id="UP000669239"/>
    </source>
</evidence>
<proteinExistence type="predicted"/>
<evidence type="ECO:0000313" key="6">
    <source>
        <dbReference type="EMBL" id="MCG4743807.1"/>
    </source>
</evidence>
<keyword evidence="3" id="KW-0804">Transcription</keyword>
<protein>
    <submittedName>
        <fullName evidence="6">Crp/Fnr family transcriptional regulator</fullName>
    </submittedName>
</protein>
<dbReference type="Proteomes" id="UP000669239">
    <property type="component" value="Unassembled WGS sequence"/>
</dbReference>
<organism evidence="6 9">
    <name type="scientific">Enterocloster aldenensis</name>
    <dbReference type="NCBI Taxonomy" id="358742"/>
    <lineage>
        <taxon>Bacteria</taxon>
        <taxon>Bacillati</taxon>
        <taxon>Bacillota</taxon>
        <taxon>Clostridia</taxon>
        <taxon>Lachnospirales</taxon>
        <taxon>Lachnospiraceae</taxon>
        <taxon>Enterocloster</taxon>
    </lineage>
</organism>
<evidence type="ECO:0000256" key="2">
    <source>
        <dbReference type="ARBA" id="ARBA00023125"/>
    </source>
</evidence>
<reference evidence="6" key="3">
    <citation type="submission" date="2022-01" db="EMBL/GenBank/DDBJ databases">
        <title>Collection of gut derived symbiotic bacterial strains cultured from healthy donors.</title>
        <authorList>
            <person name="Lin H."/>
            <person name="Kohout C."/>
            <person name="Waligurski E."/>
            <person name="Pamer E.G."/>
        </authorList>
    </citation>
    <scope>NUCLEOTIDE SEQUENCE</scope>
    <source>
        <strain evidence="6">DFI.6.55</strain>
    </source>
</reference>
<dbReference type="PANTHER" id="PTHR24567">
    <property type="entry name" value="CRP FAMILY TRANSCRIPTIONAL REGULATORY PROTEIN"/>
    <property type="match status" value="1"/>
</dbReference>
<dbReference type="SMART" id="SM00100">
    <property type="entry name" value="cNMP"/>
    <property type="match status" value="1"/>
</dbReference>
<dbReference type="GO" id="GO:0003677">
    <property type="term" value="F:DNA binding"/>
    <property type="evidence" value="ECO:0007669"/>
    <property type="project" value="UniProtKB-KW"/>
</dbReference>
<dbReference type="InterPro" id="IPR000595">
    <property type="entry name" value="cNMP-bd_dom"/>
</dbReference>
<dbReference type="GO" id="GO:0005829">
    <property type="term" value="C:cytosol"/>
    <property type="evidence" value="ECO:0007669"/>
    <property type="project" value="TreeGrafter"/>
</dbReference>
<dbReference type="AlphaFoldDB" id="A0AAX1SRK6"/>
<dbReference type="Proteomes" id="UP001299608">
    <property type="component" value="Unassembled WGS sequence"/>
</dbReference>
<evidence type="ECO:0000313" key="7">
    <source>
        <dbReference type="EMBL" id="NSJ50087.1"/>
    </source>
</evidence>
<evidence type="ECO:0000256" key="1">
    <source>
        <dbReference type="ARBA" id="ARBA00023015"/>
    </source>
</evidence>
<comment type="caution">
    <text evidence="6">The sequence shown here is derived from an EMBL/GenBank/DDBJ whole genome shotgun (WGS) entry which is preliminary data.</text>
</comment>
<dbReference type="RefSeq" id="WP_117556991.1">
    <property type="nucleotide sequence ID" value="NZ_JAAITT010000021.1"/>
</dbReference>
<dbReference type="Pfam" id="PF13545">
    <property type="entry name" value="HTH_Crp_2"/>
    <property type="match status" value="1"/>
</dbReference>
<dbReference type="InterPro" id="IPR018490">
    <property type="entry name" value="cNMP-bd_dom_sf"/>
</dbReference>
<keyword evidence="8" id="KW-1185">Reference proteome</keyword>
<dbReference type="EMBL" id="JAAITT010000021">
    <property type="protein sequence ID" value="NSJ50087.1"/>
    <property type="molecule type" value="Genomic_DNA"/>
</dbReference>
<dbReference type="SUPFAM" id="SSF51206">
    <property type="entry name" value="cAMP-binding domain-like"/>
    <property type="match status" value="1"/>
</dbReference>
<accession>A0AAX1SRK6</accession>
<dbReference type="PROSITE" id="PS50042">
    <property type="entry name" value="CNMP_BINDING_3"/>
    <property type="match status" value="1"/>
</dbReference>
<reference evidence="7 8" key="1">
    <citation type="journal article" date="2020" name="Cell Host Microbe">
        <title>Functional and Genomic Variation between Human-Derived Isolates of Lachnospiraceae Reveals Inter- and Intra-Species Diversity.</title>
        <authorList>
            <person name="Sorbara M.T."/>
            <person name="Littmann E.R."/>
            <person name="Fontana E."/>
            <person name="Moody T.U."/>
            <person name="Kohout C.E."/>
            <person name="Gjonbalaj M."/>
            <person name="Eaton V."/>
            <person name="Seok R."/>
            <person name="Leiner I.M."/>
            <person name="Pamer E.G."/>
        </authorList>
    </citation>
    <scope>NUCLEOTIDE SEQUENCE [LARGE SCALE GENOMIC DNA]</scope>
    <source>
        <strain evidence="7 8">MSK.1.17</strain>
    </source>
</reference>
<name>A0AAX1SRK6_9FIRM</name>
<dbReference type="GO" id="GO:0003700">
    <property type="term" value="F:DNA-binding transcription factor activity"/>
    <property type="evidence" value="ECO:0007669"/>
    <property type="project" value="TreeGrafter"/>
</dbReference>
<dbReference type="PANTHER" id="PTHR24567:SF74">
    <property type="entry name" value="HTH-TYPE TRANSCRIPTIONAL REGULATOR ARCR"/>
    <property type="match status" value="1"/>
</dbReference>
<feature type="domain" description="HTH crp-type" evidence="5">
    <location>
        <begin position="145"/>
        <end position="219"/>
    </location>
</feature>
<keyword evidence="1" id="KW-0805">Transcription regulation</keyword>
<dbReference type="InterPro" id="IPR036390">
    <property type="entry name" value="WH_DNA-bd_sf"/>
</dbReference>
<dbReference type="CDD" id="cd00038">
    <property type="entry name" value="CAP_ED"/>
    <property type="match status" value="1"/>
</dbReference>
<evidence type="ECO:0000256" key="3">
    <source>
        <dbReference type="ARBA" id="ARBA00023163"/>
    </source>
</evidence>
<evidence type="ECO:0000313" key="9">
    <source>
        <dbReference type="Proteomes" id="UP001299608"/>
    </source>
</evidence>
<dbReference type="PROSITE" id="PS51063">
    <property type="entry name" value="HTH_CRP_2"/>
    <property type="match status" value="1"/>
</dbReference>
<reference evidence="7" key="2">
    <citation type="submission" date="2020-02" db="EMBL/GenBank/DDBJ databases">
        <authorList>
            <person name="Littmann E."/>
            <person name="Sorbara M."/>
        </authorList>
    </citation>
    <scope>NUCLEOTIDE SEQUENCE</scope>
    <source>
        <strain evidence="7">MSK.1.17</strain>
    </source>
</reference>
<dbReference type="SUPFAM" id="SSF46785">
    <property type="entry name" value="Winged helix' DNA-binding domain"/>
    <property type="match status" value="1"/>
</dbReference>
<gene>
    <name evidence="7" type="ORF">G5B36_15460</name>
    <name evidence="6" type="ORF">L0N08_00095</name>
</gene>